<protein>
    <recommendedName>
        <fullName evidence="5">6-carboxy-5,6,7,8-tetrahydropterin synthase</fullName>
        <ecNumber evidence="4">4.1.2.50</ecNumber>
    </recommendedName>
    <alternativeName>
        <fullName evidence="6">Queuosine biosynthesis protein QueD</fullName>
    </alternativeName>
</protein>
<dbReference type="Proteomes" id="UP000185487">
    <property type="component" value="Chromosome"/>
</dbReference>
<organism evidence="9 11">
    <name type="scientific">Methylobacterium phyllosphaerae</name>
    <dbReference type="NCBI Taxonomy" id="418223"/>
    <lineage>
        <taxon>Bacteria</taxon>
        <taxon>Pseudomonadati</taxon>
        <taxon>Pseudomonadota</taxon>
        <taxon>Alphaproteobacteria</taxon>
        <taxon>Hyphomicrobiales</taxon>
        <taxon>Methylobacteriaceae</taxon>
        <taxon>Methylobacterium</taxon>
    </lineage>
</organism>
<evidence type="ECO:0000313" key="11">
    <source>
        <dbReference type="Proteomes" id="UP000199140"/>
    </source>
</evidence>
<keyword evidence="8" id="KW-0456">Lyase</keyword>
<evidence type="ECO:0000256" key="5">
    <source>
        <dbReference type="ARBA" id="ARBA00018141"/>
    </source>
</evidence>
<proteinExistence type="inferred from homology"/>
<evidence type="ECO:0000256" key="2">
    <source>
        <dbReference type="ARBA" id="ARBA00005061"/>
    </source>
</evidence>
<dbReference type="Proteomes" id="UP000199140">
    <property type="component" value="Unassembled WGS sequence"/>
</dbReference>
<evidence type="ECO:0000256" key="7">
    <source>
        <dbReference type="ARBA" id="ARBA00048807"/>
    </source>
</evidence>
<dbReference type="Pfam" id="PF01242">
    <property type="entry name" value="PTPS"/>
    <property type="match status" value="1"/>
</dbReference>
<dbReference type="AlphaFoldDB" id="A0AAE8HVA0"/>
<dbReference type="KEGG" id="mphy:MCBMB27_05609"/>
<evidence type="ECO:0000256" key="3">
    <source>
        <dbReference type="ARBA" id="ARBA00008900"/>
    </source>
</evidence>
<dbReference type="EMBL" id="CP015367">
    <property type="protein sequence ID" value="APT34900.1"/>
    <property type="molecule type" value="Genomic_DNA"/>
</dbReference>
<sequence>MRFRSTKTYGHDIGLSCCFRQWRSTSHCKFLHGYALAVHLEFEADDLDARSWVMDFGSLKPVRRWLEQTFDHKTLVAADDPLLSQMQAMDELGLIQLVVLPRVSCEAFADHIFAWVSGWLADQSLSPRIQLAEVHVREHGANAAKALA</sequence>
<comment type="function">
    <text evidence="1">Catalyzes the conversion of 7,8-dihydroneopterin triphosphate (H2NTP) to 6-carboxy-5,6,7,8-tetrahydropterin (CPH4) and acetaldehyde.</text>
</comment>
<evidence type="ECO:0000313" key="10">
    <source>
        <dbReference type="Proteomes" id="UP000185487"/>
    </source>
</evidence>
<comment type="similarity">
    <text evidence="3">Belongs to the PTPS family. QueD subfamily.</text>
</comment>
<accession>A0AAE8HVA0</accession>
<evidence type="ECO:0000256" key="6">
    <source>
        <dbReference type="ARBA" id="ARBA00031449"/>
    </source>
</evidence>
<reference evidence="9 11" key="2">
    <citation type="submission" date="2016-10" db="EMBL/GenBank/DDBJ databases">
        <authorList>
            <person name="Varghese N."/>
            <person name="Submissions S."/>
        </authorList>
    </citation>
    <scope>NUCLEOTIDE SEQUENCE [LARGE SCALE GENOMIC DNA]</scope>
    <source>
        <strain evidence="9 11">CBMB27</strain>
    </source>
</reference>
<evidence type="ECO:0000256" key="4">
    <source>
        <dbReference type="ARBA" id="ARBA00012982"/>
    </source>
</evidence>
<evidence type="ECO:0000256" key="1">
    <source>
        <dbReference type="ARBA" id="ARBA00002285"/>
    </source>
</evidence>
<evidence type="ECO:0000313" key="8">
    <source>
        <dbReference type="EMBL" id="APT34900.1"/>
    </source>
</evidence>
<dbReference type="EC" id="4.1.2.50" evidence="4"/>
<dbReference type="Gene3D" id="3.30.479.10">
    <property type="entry name" value="6-pyruvoyl tetrahydropterin synthase/QueD"/>
    <property type="match status" value="1"/>
</dbReference>
<dbReference type="EMBL" id="FOPK01000021">
    <property type="protein sequence ID" value="SFH36266.1"/>
    <property type="molecule type" value="Genomic_DNA"/>
</dbReference>
<dbReference type="InterPro" id="IPR038418">
    <property type="entry name" value="6-PTP_synth/QueD_sf"/>
</dbReference>
<keyword evidence="10" id="KW-1185">Reference proteome</keyword>
<reference evidence="8 10" key="1">
    <citation type="submission" date="2016-04" db="EMBL/GenBank/DDBJ databases">
        <title>Complete genome sequencing and analysis of CBMB27, Methylobacterium phyllosphaerae isolated from leaf tissues of rice (Oryza sativa L.).</title>
        <authorList>
            <person name="Lee Y."/>
            <person name="Hwangbo K."/>
            <person name="Chung H."/>
            <person name="Yoo J."/>
            <person name="Kim K.Y."/>
            <person name="Sa T.M."/>
            <person name="Um Y."/>
            <person name="Madhaiyan M."/>
        </authorList>
    </citation>
    <scope>NUCLEOTIDE SEQUENCE [LARGE SCALE GENOMIC DNA]</scope>
    <source>
        <strain evidence="8 10">CBMB27</strain>
    </source>
</reference>
<name>A0AAE8HVA0_9HYPH</name>
<dbReference type="SUPFAM" id="SSF55620">
    <property type="entry name" value="Tetrahydrobiopterin biosynthesis enzymes-like"/>
    <property type="match status" value="1"/>
</dbReference>
<comment type="catalytic activity">
    <reaction evidence="7">
        <text>7,8-dihydroneopterin 3'-triphosphate + H2O = 6-carboxy-5,6,7,8-tetrahydropterin + triphosphate + acetaldehyde + 2 H(+)</text>
        <dbReference type="Rhea" id="RHEA:27966"/>
        <dbReference type="ChEBI" id="CHEBI:15343"/>
        <dbReference type="ChEBI" id="CHEBI:15377"/>
        <dbReference type="ChEBI" id="CHEBI:15378"/>
        <dbReference type="ChEBI" id="CHEBI:18036"/>
        <dbReference type="ChEBI" id="CHEBI:58462"/>
        <dbReference type="ChEBI" id="CHEBI:61032"/>
        <dbReference type="EC" id="4.1.2.50"/>
    </reaction>
</comment>
<dbReference type="InterPro" id="IPR007115">
    <property type="entry name" value="6-PTP_synth/QueD"/>
</dbReference>
<gene>
    <name evidence="8" type="ORF">MCBMB27_05609</name>
    <name evidence="9" type="ORF">SAMN05192567_121110</name>
</gene>
<comment type="pathway">
    <text evidence="2">Purine metabolism; 7-cyano-7-deazaguanine biosynthesis.</text>
</comment>
<dbReference type="GO" id="GO:0070497">
    <property type="term" value="F:6-carboxytetrahydropterin synthase activity"/>
    <property type="evidence" value="ECO:0007669"/>
    <property type="project" value="UniProtKB-EC"/>
</dbReference>
<evidence type="ECO:0000313" key="9">
    <source>
        <dbReference type="EMBL" id="SFH36266.1"/>
    </source>
</evidence>